<dbReference type="InterPro" id="IPR048011">
    <property type="entry name" value="NTP-PPase_MazG-like_C"/>
</dbReference>
<feature type="domain" description="NTP pyrophosphohydrolase MazG-like" evidence="1">
    <location>
        <begin position="171"/>
        <end position="225"/>
    </location>
</feature>
<dbReference type="CDD" id="cd11529">
    <property type="entry name" value="NTP-PPase_MazG_Cterm"/>
    <property type="match status" value="1"/>
</dbReference>
<name>A0A6J6PNH0_9ZZZZ</name>
<reference evidence="2" key="1">
    <citation type="submission" date="2020-05" db="EMBL/GenBank/DDBJ databases">
        <authorList>
            <person name="Chiriac C."/>
            <person name="Salcher M."/>
            <person name="Ghai R."/>
            <person name="Kavagutti S V."/>
        </authorList>
    </citation>
    <scope>NUCLEOTIDE SEQUENCE</scope>
</reference>
<proteinExistence type="predicted"/>
<dbReference type="GO" id="GO:0046076">
    <property type="term" value="P:dTTP catabolic process"/>
    <property type="evidence" value="ECO:0007669"/>
    <property type="project" value="TreeGrafter"/>
</dbReference>
<dbReference type="GO" id="GO:0046047">
    <property type="term" value="P:TTP catabolic process"/>
    <property type="evidence" value="ECO:0007669"/>
    <property type="project" value="TreeGrafter"/>
</dbReference>
<feature type="domain" description="NTP pyrophosphohydrolase MazG-like" evidence="1">
    <location>
        <begin position="32"/>
        <end position="105"/>
    </location>
</feature>
<dbReference type="GO" id="GO:0006203">
    <property type="term" value="P:dGTP catabolic process"/>
    <property type="evidence" value="ECO:0007669"/>
    <property type="project" value="TreeGrafter"/>
</dbReference>
<dbReference type="GO" id="GO:0046052">
    <property type="term" value="P:UTP catabolic process"/>
    <property type="evidence" value="ECO:0007669"/>
    <property type="project" value="TreeGrafter"/>
</dbReference>
<dbReference type="InterPro" id="IPR011551">
    <property type="entry name" value="NTP_PyrPHydrolase_MazG"/>
</dbReference>
<dbReference type="GO" id="GO:0046081">
    <property type="term" value="P:dUTP catabolic process"/>
    <property type="evidence" value="ECO:0007669"/>
    <property type="project" value="TreeGrafter"/>
</dbReference>
<dbReference type="PANTHER" id="PTHR30522">
    <property type="entry name" value="NUCLEOSIDE TRIPHOSPHATE PYROPHOSPHOHYDROLASE"/>
    <property type="match status" value="1"/>
</dbReference>
<evidence type="ECO:0000313" key="2">
    <source>
        <dbReference type="EMBL" id="CAB4701100.1"/>
    </source>
</evidence>
<sequence>MTTTRDELAAALIDLQELTERLRRDCPWDREQTTRTIVPHTVEEAFEVADAAINGDDAKLLDELGDLLFQSYFLALILSERGAGDLTDVARGIHAKLVARHPHVFGDVEAETAGRVRENWERLKVEQESRTGVFHDVPESLPALLLARKIQRRAASVGFDYPDVAGALGDLAEELDELKAELRGEPVPETEPDRRVAEELGDVLFAVVNTARKLNVDPELELRGAAARFRARVDGAVALAAAEGVDWTSLALAEQDSYFDRAKGTV</sequence>
<dbReference type="SUPFAM" id="SSF101386">
    <property type="entry name" value="all-alpha NTP pyrophosphatases"/>
    <property type="match status" value="2"/>
</dbReference>
<gene>
    <name evidence="2" type="ORF">UFOPK2399_01366</name>
</gene>
<dbReference type="Pfam" id="PF03819">
    <property type="entry name" value="MazG"/>
    <property type="match status" value="2"/>
</dbReference>
<dbReference type="AlphaFoldDB" id="A0A6J6PNH0"/>
<dbReference type="NCBIfam" id="TIGR00444">
    <property type="entry name" value="mazG"/>
    <property type="match status" value="1"/>
</dbReference>
<dbReference type="NCBIfam" id="NF007113">
    <property type="entry name" value="PRK09562.1"/>
    <property type="match status" value="1"/>
</dbReference>
<dbReference type="CDD" id="cd11528">
    <property type="entry name" value="NTP-PPase_MazG_Nterm"/>
    <property type="match status" value="1"/>
</dbReference>
<dbReference type="GO" id="GO:0046061">
    <property type="term" value="P:dATP catabolic process"/>
    <property type="evidence" value="ECO:0007669"/>
    <property type="project" value="TreeGrafter"/>
</dbReference>
<organism evidence="2">
    <name type="scientific">freshwater metagenome</name>
    <dbReference type="NCBI Taxonomy" id="449393"/>
    <lineage>
        <taxon>unclassified sequences</taxon>
        <taxon>metagenomes</taxon>
        <taxon>ecological metagenomes</taxon>
    </lineage>
</organism>
<protein>
    <submittedName>
        <fullName evidence="2">Unannotated protein</fullName>
    </submittedName>
</protein>
<accession>A0A6J6PNH0</accession>
<dbReference type="PANTHER" id="PTHR30522:SF0">
    <property type="entry name" value="NUCLEOSIDE TRIPHOSPHATE PYROPHOSPHOHYDROLASE"/>
    <property type="match status" value="1"/>
</dbReference>
<dbReference type="GO" id="GO:0047429">
    <property type="term" value="F:nucleoside triphosphate diphosphatase activity"/>
    <property type="evidence" value="ECO:0007669"/>
    <property type="project" value="InterPro"/>
</dbReference>
<evidence type="ECO:0000259" key="1">
    <source>
        <dbReference type="Pfam" id="PF03819"/>
    </source>
</evidence>
<dbReference type="Gene3D" id="1.10.287.1080">
    <property type="entry name" value="MazG-like"/>
    <property type="match status" value="2"/>
</dbReference>
<dbReference type="EMBL" id="CAEZXP010000004">
    <property type="protein sequence ID" value="CAB4701100.1"/>
    <property type="molecule type" value="Genomic_DNA"/>
</dbReference>
<dbReference type="InterPro" id="IPR004518">
    <property type="entry name" value="MazG-like_dom"/>
</dbReference>
<dbReference type="InterPro" id="IPR048015">
    <property type="entry name" value="NTP-PPase_MazG-like_N"/>
</dbReference>